<evidence type="ECO:0000256" key="2">
    <source>
        <dbReference type="ARBA" id="ARBA00022516"/>
    </source>
</evidence>
<feature type="transmembrane region" description="Helical" evidence="10">
    <location>
        <begin position="106"/>
        <end position="130"/>
    </location>
</feature>
<keyword evidence="8 10" id="KW-0594">Phospholipid biosynthesis</keyword>
<dbReference type="Proteomes" id="UP001589738">
    <property type="component" value="Unassembled WGS sequence"/>
</dbReference>
<evidence type="ECO:0000313" key="12">
    <source>
        <dbReference type="Proteomes" id="UP001589738"/>
    </source>
</evidence>
<evidence type="ECO:0000256" key="9">
    <source>
        <dbReference type="ARBA" id="ARBA00023264"/>
    </source>
</evidence>
<comment type="subunit">
    <text evidence="10">Probably interacts with PlsX.</text>
</comment>
<comment type="caution">
    <text evidence="11">The sequence shown here is derived from an EMBL/GenBank/DDBJ whole genome shotgun (WGS) entry which is preliminary data.</text>
</comment>
<evidence type="ECO:0000313" key="11">
    <source>
        <dbReference type="EMBL" id="MFC0474074.1"/>
    </source>
</evidence>
<evidence type="ECO:0000256" key="3">
    <source>
        <dbReference type="ARBA" id="ARBA00022679"/>
    </source>
</evidence>
<keyword evidence="1 10" id="KW-1003">Cell membrane</keyword>
<comment type="subcellular location">
    <subcellularLocation>
        <location evidence="10">Cell membrane</location>
        <topology evidence="10">Multi-pass membrane protein</topology>
    </subcellularLocation>
</comment>
<dbReference type="HAMAP" id="MF_01043">
    <property type="entry name" value="PlsY"/>
    <property type="match status" value="1"/>
</dbReference>
<dbReference type="GO" id="GO:0016746">
    <property type="term" value="F:acyltransferase activity"/>
    <property type="evidence" value="ECO:0007669"/>
    <property type="project" value="UniProtKB-KW"/>
</dbReference>
<dbReference type="RefSeq" id="WP_377057506.1">
    <property type="nucleotide sequence ID" value="NZ_JBHLUU010000010.1"/>
</dbReference>
<keyword evidence="9 10" id="KW-1208">Phospholipid metabolism</keyword>
<feature type="transmembrane region" description="Helical" evidence="10">
    <location>
        <begin position="161"/>
        <end position="177"/>
    </location>
</feature>
<dbReference type="PANTHER" id="PTHR30309:SF0">
    <property type="entry name" value="GLYCEROL-3-PHOSPHATE ACYLTRANSFERASE-RELATED"/>
    <property type="match status" value="1"/>
</dbReference>
<comment type="function">
    <text evidence="10">Catalyzes the transfer of an acyl group from acyl-phosphate (acyl-PO(4)) to glycerol-3-phosphate (G3P) to form lysophosphatidic acid (LPA). This enzyme utilizes acyl-phosphate as fatty acyl donor, but not acyl-CoA or acyl-ACP.</text>
</comment>
<accession>A0ABV6KLB7</accession>
<comment type="pathway">
    <text evidence="10">Lipid metabolism; phospholipid metabolism.</text>
</comment>
<dbReference type="EC" id="2.3.1.275" evidence="10"/>
<evidence type="ECO:0000256" key="6">
    <source>
        <dbReference type="ARBA" id="ARBA00023098"/>
    </source>
</evidence>
<keyword evidence="7 10" id="KW-0472">Membrane</keyword>
<keyword evidence="4 10" id="KW-0812">Transmembrane</keyword>
<evidence type="ECO:0000256" key="10">
    <source>
        <dbReference type="HAMAP-Rule" id="MF_01043"/>
    </source>
</evidence>
<feature type="transmembrane region" description="Helical" evidence="10">
    <location>
        <begin position="137"/>
        <end position="155"/>
    </location>
</feature>
<gene>
    <name evidence="10" type="primary">plsY</name>
    <name evidence="11" type="ORF">ACFFHF_01970</name>
</gene>
<comment type="similarity">
    <text evidence="10">Belongs to the PlsY family.</text>
</comment>
<evidence type="ECO:0000256" key="7">
    <source>
        <dbReference type="ARBA" id="ARBA00023136"/>
    </source>
</evidence>
<evidence type="ECO:0000256" key="5">
    <source>
        <dbReference type="ARBA" id="ARBA00022989"/>
    </source>
</evidence>
<name>A0ABV6KLB7_9BACI</name>
<keyword evidence="3 10" id="KW-0808">Transferase</keyword>
<dbReference type="EMBL" id="JBHLUU010000010">
    <property type="protein sequence ID" value="MFC0474074.1"/>
    <property type="molecule type" value="Genomic_DNA"/>
</dbReference>
<protein>
    <recommendedName>
        <fullName evidence="10">Glycerol-3-phosphate acyltransferase</fullName>
    </recommendedName>
    <alternativeName>
        <fullName evidence="10">Acyl-PO4 G3P acyltransferase</fullName>
    </alternativeName>
    <alternativeName>
        <fullName evidence="10">Acyl-phosphate--glycerol-3-phosphate acyltransferase</fullName>
    </alternativeName>
    <alternativeName>
        <fullName evidence="10">G3P acyltransferase</fullName>
        <shortName evidence="10">GPAT</shortName>
        <ecNumber evidence="10">2.3.1.275</ecNumber>
    </alternativeName>
    <alternativeName>
        <fullName evidence="10">Lysophosphatidic acid synthase</fullName>
        <shortName evidence="10">LPA synthase</shortName>
    </alternativeName>
</protein>
<keyword evidence="11" id="KW-0012">Acyltransferase</keyword>
<dbReference type="SMART" id="SM01207">
    <property type="entry name" value="G3P_acyltransf"/>
    <property type="match status" value="1"/>
</dbReference>
<keyword evidence="5 10" id="KW-1133">Transmembrane helix</keyword>
<dbReference type="PANTHER" id="PTHR30309">
    <property type="entry name" value="INNER MEMBRANE PROTEIN YGIH"/>
    <property type="match status" value="1"/>
</dbReference>
<keyword evidence="6 10" id="KW-0443">Lipid metabolism</keyword>
<dbReference type="InterPro" id="IPR003811">
    <property type="entry name" value="G3P_acylTferase_PlsY"/>
</dbReference>
<organism evidence="11 12">
    <name type="scientific">Robertmurraya beringensis</name>
    <dbReference type="NCBI Taxonomy" id="641660"/>
    <lineage>
        <taxon>Bacteria</taxon>
        <taxon>Bacillati</taxon>
        <taxon>Bacillota</taxon>
        <taxon>Bacilli</taxon>
        <taxon>Bacillales</taxon>
        <taxon>Bacillaceae</taxon>
        <taxon>Robertmurraya</taxon>
    </lineage>
</organism>
<comment type="catalytic activity">
    <reaction evidence="10">
        <text>an acyl phosphate + sn-glycerol 3-phosphate = a 1-acyl-sn-glycero-3-phosphate + phosphate</text>
        <dbReference type="Rhea" id="RHEA:34075"/>
        <dbReference type="ChEBI" id="CHEBI:43474"/>
        <dbReference type="ChEBI" id="CHEBI:57597"/>
        <dbReference type="ChEBI" id="CHEBI:57970"/>
        <dbReference type="ChEBI" id="CHEBI:59918"/>
        <dbReference type="EC" id="2.3.1.275"/>
    </reaction>
</comment>
<feature type="transmembrane region" description="Helical" evidence="10">
    <location>
        <begin position="82"/>
        <end position="100"/>
    </location>
</feature>
<sequence length="185" mass="20258">MVVVVYFFLSYFIGCIMFGYIIGRLFGKMDIRKVGSGNVGARNIGRSLNKTAFLATFLGDASKGAAAIFLGRMLGFSEEIQLAGFLFVLVGHIWPITLSFQGGKGISSFLGGIIAFEPTVIVVILVSFAITYPFFRSFTISGLLSLCILPIYFFIESYTYTGVGIIALTIITILFAHRTNIKEKD</sequence>
<keyword evidence="2 10" id="KW-0444">Lipid biosynthesis</keyword>
<dbReference type="Pfam" id="PF02660">
    <property type="entry name" value="G3P_acyltransf"/>
    <property type="match status" value="1"/>
</dbReference>
<evidence type="ECO:0000256" key="4">
    <source>
        <dbReference type="ARBA" id="ARBA00022692"/>
    </source>
</evidence>
<proteinExistence type="inferred from homology"/>
<feature type="transmembrane region" description="Helical" evidence="10">
    <location>
        <begin position="6"/>
        <end position="26"/>
    </location>
</feature>
<reference evidence="11 12" key="1">
    <citation type="submission" date="2024-09" db="EMBL/GenBank/DDBJ databases">
        <authorList>
            <person name="Sun Q."/>
            <person name="Mori K."/>
        </authorList>
    </citation>
    <scope>NUCLEOTIDE SEQUENCE [LARGE SCALE GENOMIC DNA]</scope>
    <source>
        <strain evidence="11 12">CGMCC 1.9126</strain>
    </source>
</reference>
<evidence type="ECO:0000256" key="8">
    <source>
        <dbReference type="ARBA" id="ARBA00023209"/>
    </source>
</evidence>
<evidence type="ECO:0000256" key="1">
    <source>
        <dbReference type="ARBA" id="ARBA00022475"/>
    </source>
</evidence>
<keyword evidence="12" id="KW-1185">Reference proteome</keyword>